<feature type="transmembrane region" description="Helical" evidence="8">
    <location>
        <begin position="119"/>
        <end position="139"/>
    </location>
</feature>
<evidence type="ECO:0000313" key="10">
    <source>
        <dbReference type="EMBL" id="GAA4988837.1"/>
    </source>
</evidence>
<evidence type="ECO:0000256" key="3">
    <source>
        <dbReference type="ARBA" id="ARBA00022475"/>
    </source>
</evidence>
<feature type="transmembrane region" description="Helical" evidence="8">
    <location>
        <begin position="340"/>
        <end position="359"/>
    </location>
</feature>
<sequence length="482" mass="51614">MGRDDELRLEDITVVDPKTVDTAVRATMLGNAMEWYDFGIYAYMAVTIGHVFFPSGNDTAQVLSSFATFAAAFVVRPLGGFFFGPLGDRIGRKKVLATTMLMMAGGTLSIGLIPSYATIGFVAPILLVLFRMVQGFSAGGEYGGASTFIAEYAPDKRRGFYGSYLEFGTLIGYISAASLVTLLKSLLDDSQMEGWGWRIPFLLAAPIGIVGLYLRLRLEESPAFTKALEEHAAAGGAKGQRADAERGTDVPDKNPDAGSFAEFRRMFAEQRKPMLLCVALVAAYNINDYMLLSYMPTYLSDTLDYDETHGLLQIVVVMLVLLAVIHPLGAYTDRIGRRPVVIGGCVGFILLPVPCFALVQNGSLATIFIGLLILGLVLVCFLATMSAALPALFPTEIRAGALSVSFNISVSAFGGTTPFVAEALVSGTGNDYTPAFYMMFAAAVGLVAAWMMDETAGQPLMGSHPSVATDEEARELVSAAQE</sequence>
<feature type="transmembrane region" description="Helical" evidence="8">
    <location>
        <begin position="59"/>
        <end position="83"/>
    </location>
</feature>
<dbReference type="InterPro" id="IPR005828">
    <property type="entry name" value="MFS_sugar_transport-like"/>
</dbReference>
<dbReference type="InterPro" id="IPR005829">
    <property type="entry name" value="Sugar_transporter_CS"/>
</dbReference>
<organism evidence="10 11">
    <name type="scientific">Yinghuangia aomiensis</name>
    <dbReference type="NCBI Taxonomy" id="676205"/>
    <lineage>
        <taxon>Bacteria</taxon>
        <taxon>Bacillati</taxon>
        <taxon>Actinomycetota</taxon>
        <taxon>Actinomycetes</taxon>
        <taxon>Kitasatosporales</taxon>
        <taxon>Streptomycetaceae</taxon>
        <taxon>Yinghuangia</taxon>
    </lineage>
</organism>
<keyword evidence="11" id="KW-1185">Reference proteome</keyword>
<evidence type="ECO:0000256" key="5">
    <source>
        <dbReference type="ARBA" id="ARBA00022847"/>
    </source>
</evidence>
<name>A0ABP9I6G8_9ACTN</name>
<evidence type="ECO:0000256" key="7">
    <source>
        <dbReference type="ARBA" id="ARBA00023136"/>
    </source>
</evidence>
<gene>
    <name evidence="10" type="ORF">GCM10023205_69820</name>
</gene>
<feature type="transmembrane region" description="Helical" evidence="8">
    <location>
        <begin position="195"/>
        <end position="216"/>
    </location>
</feature>
<dbReference type="PROSITE" id="PS50850">
    <property type="entry name" value="MFS"/>
    <property type="match status" value="1"/>
</dbReference>
<dbReference type="Pfam" id="PF00083">
    <property type="entry name" value="Sugar_tr"/>
    <property type="match status" value="1"/>
</dbReference>
<feature type="transmembrane region" description="Helical" evidence="8">
    <location>
        <begin position="311"/>
        <end position="328"/>
    </location>
</feature>
<dbReference type="CDD" id="cd17366">
    <property type="entry name" value="MFS_ProP"/>
    <property type="match status" value="1"/>
</dbReference>
<dbReference type="PANTHER" id="PTHR43528:SF1">
    <property type="entry name" value="ALPHA-KETOGLUTARATE PERMEASE"/>
    <property type="match status" value="1"/>
</dbReference>
<feature type="domain" description="Major facilitator superfamily (MFS) profile" evidence="9">
    <location>
        <begin position="23"/>
        <end position="457"/>
    </location>
</feature>
<feature type="transmembrane region" description="Helical" evidence="8">
    <location>
        <begin position="273"/>
        <end position="291"/>
    </location>
</feature>
<feature type="transmembrane region" description="Helical" evidence="8">
    <location>
        <begin position="432"/>
        <end position="452"/>
    </location>
</feature>
<dbReference type="PROSITE" id="PS00217">
    <property type="entry name" value="SUGAR_TRANSPORT_2"/>
    <property type="match status" value="1"/>
</dbReference>
<dbReference type="Proteomes" id="UP001500466">
    <property type="component" value="Unassembled WGS sequence"/>
</dbReference>
<keyword evidence="7 8" id="KW-0472">Membrane</keyword>
<comment type="subcellular location">
    <subcellularLocation>
        <location evidence="1">Cell membrane</location>
        <topology evidence="1">Multi-pass membrane protein</topology>
    </subcellularLocation>
</comment>
<evidence type="ECO:0000256" key="6">
    <source>
        <dbReference type="ARBA" id="ARBA00022989"/>
    </source>
</evidence>
<keyword evidence="3" id="KW-1003">Cell membrane</keyword>
<dbReference type="InterPro" id="IPR020846">
    <property type="entry name" value="MFS_dom"/>
</dbReference>
<keyword evidence="6 8" id="KW-1133">Transmembrane helix</keyword>
<feature type="transmembrane region" description="Helical" evidence="8">
    <location>
        <begin position="160"/>
        <end position="183"/>
    </location>
</feature>
<protein>
    <submittedName>
        <fullName evidence="10">MFS transporter</fullName>
    </submittedName>
</protein>
<reference evidence="11" key="1">
    <citation type="journal article" date="2019" name="Int. J. Syst. Evol. Microbiol.">
        <title>The Global Catalogue of Microorganisms (GCM) 10K type strain sequencing project: providing services to taxonomists for standard genome sequencing and annotation.</title>
        <authorList>
            <consortium name="The Broad Institute Genomics Platform"/>
            <consortium name="The Broad Institute Genome Sequencing Center for Infectious Disease"/>
            <person name="Wu L."/>
            <person name="Ma J."/>
        </authorList>
    </citation>
    <scope>NUCLEOTIDE SEQUENCE [LARGE SCALE GENOMIC DNA]</scope>
    <source>
        <strain evidence="11">JCM 17986</strain>
    </source>
</reference>
<dbReference type="SUPFAM" id="SSF103473">
    <property type="entry name" value="MFS general substrate transporter"/>
    <property type="match status" value="1"/>
</dbReference>
<comment type="caution">
    <text evidence="10">The sequence shown here is derived from an EMBL/GenBank/DDBJ whole genome shotgun (WGS) entry which is preliminary data.</text>
</comment>
<keyword evidence="5" id="KW-0769">Symport</keyword>
<feature type="transmembrane region" description="Helical" evidence="8">
    <location>
        <begin position="401"/>
        <end position="420"/>
    </location>
</feature>
<dbReference type="InterPro" id="IPR036259">
    <property type="entry name" value="MFS_trans_sf"/>
</dbReference>
<evidence type="ECO:0000256" key="2">
    <source>
        <dbReference type="ARBA" id="ARBA00022448"/>
    </source>
</evidence>
<feature type="transmembrane region" description="Helical" evidence="8">
    <location>
        <begin position="35"/>
        <end position="53"/>
    </location>
</feature>
<dbReference type="InterPro" id="IPR051084">
    <property type="entry name" value="H+-coupled_symporters"/>
</dbReference>
<evidence type="ECO:0000256" key="8">
    <source>
        <dbReference type="SAM" id="Phobius"/>
    </source>
</evidence>
<feature type="transmembrane region" description="Helical" evidence="8">
    <location>
        <begin position="365"/>
        <end position="389"/>
    </location>
</feature>
<dbReference type="Gene3D" id="1.20.1250.20">
    <property type="entry name" value="MFS general substrate transporter like domains"/>
    <property type="match status" value="1"/>
</dbReference>
<evidence type="ECO:0000259" key="9">
    <source>
        <dbReference type="PROSITE" id="PS50850"/>
    </source>
</evidence>
<evidence type="ECO:0000256" key="4">
    <source>
        <dbReference type="ARBA" id="ARBA00022692"/>
    </source>
</evidence>
<accession>A0ABP9I6G8</accession>
<keyword evidence="4 8" id="KW-0812">Transmembrane</keyword>
<evidence type="ECO:0000256" key="1">
    <source>
        <dbReference type="ARBA" id="ARBA00004651"/>
    </source>
</evidence>
<dbReference type="EMBL" id="BAABHS010000036">
    <property type="protein sequence ID" value="GAA4988837.1"/>
    <property type="molecule type" value="Genomic_DNA"/>
</dbReference>
<proteinExistence type="predicted"/>
<dbReference type="PANTHER" id="PTHR43528">
    <property type="entry name" value="ALPHA-KETOGLUTARATE PERMEASE"/>
    <property type="match status" value="1"/>
</dbReference>
<keyword evidence="2" id="KW-0813">Transport</keyword>
<evidence type="ECO:0000313" key="11">
    <source>
        <dbReference type="Proteomes" id="UP001500466"/>
    </source>
</evidence>